<dbReference type="Gene3D" id="3.90.1140.10">
    <property type="entry name" value="Cyclic phosphodiesterase"/>
    <property type="match status" value="1"/>
</dbReference>
<keyword evidence="3" id="KW-0436">Ligase</keyword>
<dbReference type="EC" id="3.1.4.58" evidence="2"/>
<keyword evidence="4" id="KW-1185">Reference proteome</keyword>
<feature type="short sequence motif" description="HXTX 2" evidence="2">
    <location>
        <begin position="126"/>
        <end position="129"/>
    </location>
</feature>
<sequence length="193" mass="21099">MTTQRLFISLEPPEAIKQAIGHSLSALKQVKGVRWAHPAQYHLTLRFLGDTPDADIDGLSTSLGEIALATPEFTLQLTQWGAFPDAQQGRIFWAGVTDTNENLAKLAQQIAALEPTQEPQSAFTPHITVARRRNTMPLTALLGQTPLPPLTWRAQSIQLMASTLTDYGAQHHVIARHTLAASPPTIPTSRLQS</sequence>
<comment type="similarity">
    <text evidence="2">Belongs to the 2H phosphoesterase superfamily. ThpR family.</text>
</comment>
<evidence type="ECO:0000313" key="4">
    <source>
        <dbReference type="Proteomes" id="UP000194003"/>
    </source>
</evidence>
<proteinExistence type="inferred from homology"/>
<name>A0A1Y2K9L7_9PROT</name>
<dbReference type="PANTHER" id="PTHR35561">
    <property type="entry name" value="RNA 2',3'-CYCLIC PHOSPHODIESTERASE"/>
    <property type="match status" value="1"/>
</dbReference>
<dbReference type="NCBIfam" id="TIGR02258">
    <property type="entry name" value="2_5_ligase"/>
    <property type="match status" value="1"/>
</dbReference>
<gene>
    <name evidence="3" type="ORF">MAIT1_04466</name>
</gene>
<comment type="caution">
    <text evidence="3">The sequence shown here is derived from an EMBL/GenBank/DDBJ whole genome shotgun (WGS) entry which is preliminary data.</text>
</comment>
<dbReference type="GO" id="GO:0004113">
    <property type="term" value="F:2',3'-cyclic-nucleotide 3'-phosphodiesterase activity"/>
    <property type="evidence" value="ECO:0007669"/>
    <property type="project" value="InterPro"/>
</dbReference>
<dbReference type="AlphaFoldDB" id="A0A1Y2K9L7"/>
<dbReference type="STRING" id="1434232.MAIT1_04466"/>
<dbReference type="EMBL" id="LVJN01000014">
    <property type="protein sequence ID" value="OSM07313.1"/>
    <property type="molecule type" value="Genomic_DNA"/>
</dbReference>
<dbReference type="GO" id="GO:0008664">
    <property type="term" value="F:RNA 2',3'-cyclic 3'-phosphodiesterase activity"/>
    <property type="evidence" value="ECO:0007669"/>
    <property type="project" value="UniProtKB-EC"/>
</dbReference>
<feature type="active site" description="Proton acceptor" evidence="2">
    <location>
        <position position="126"/>
    </location>
</feature>
<dbReference type="SUPFAM" id="SSF55144">
    <property type="entry name" value="LigT-like"/>
    <property type="match status" value="1"/>
</dbReference>
<dbReference type="HAMAP" id="MF_01940">
    <property type="entry name" value="RNA_CPDase"/>
    <property type="match status" value="1"/>
</dbReference>
<comment type="function">
    <text evidence="2">Hydrolyzes RNA 2',3'-cyclic phosphodiester to an RNA 2'-phosphomonoester.</text>
</comment>
<dbReference type="Pfam" id="PF13563">
    <property type="entry name" value="2_5_RNA_ligase2"/>
    <property type="match status" value="1"/>
</dbReference>
<dbReference type="InterPro" id="IPR009097">
    <property type="entry name" value="Cyclic_Pdiesterase"/>
</dbReference>
<dbReference type="OrthoDB" id="9793819at2"/>
<dbReference type="PANTHER" id="PTHR35561:SF1">
    <property type="entry name" value="RNA 2',3'-CYCLIC PHOSPHODIESTERASE"/>
    <property type="match status" value="1"/>
</dbReference>
<reference evidence="3 4" key="1">
    <citation type="journal article" date="2016" name="BMC Genomics">
        <title>Combined genomic and structural analyses of a cultured magnetotactic bacterium reveals its niche adaptation to a dynamic environment.</title>
        <authorList>
            <person name="Araujo A.C."/>
            <person name="Morillo V."/>
            <person name="Cypriano J."/>
            <person name="Teixeira L.C."/>
            <person name="Leao P."/>
            <person name="Lyra S."/>
            <person name="Almeida L.G."/>
            <person name="Bazylinski D.A."/>
            <person name="Vasconcellos A.T."/>
            <person name="Abreu F."/>
            <person name="Lins U."/>
        </authorList>
    </citation>
    <scope>NUCLEOTIDE SEQUENCE [LARGE SCALE GENOMIC DNA]</scope>
    <source>
        <strain evidence="3 4">IT-1</strain>
    </source>
</reference>
<evidence type="ECO:0000313" key="3">
    <source>
        <dbReference type="EMBL" id="OSM07313.1"/>
    </source>
</evidence>
<protein>
    <recommendedName>
        <fullName evidence="2">RNA 2',3'-cyclic phosphodiesterase</fullName>
        <shortName evidence="2">RNA 2',3'-CPDase</shortName>
        <ecNumber evidence="2">3.1.4.58</ecNumber>
    </recommendedName>
</protein>
<feature type="short sequence motif" description="HXTX 1" evidence="2">
    <location>
        <begin position="42"/>
        <end position="45"/>
    </location>
</feature>
<dbReference type="RefSeq" id="WP_085440331.1">
    <property type="nucleotide sequence ID" value="NZ_LVJN01000014.1"/>
</dbReference>
<feature type="active site" description="Proton donor" evidence="2">
    <location>
        <position position="42"/>
    </location>
</feature>
<evidence type="ECO:0000256" key="2">
    <source>
        <dbReference type="HAMAP-Rule" id="MF_01940"/>
    </source>
</evidence>
<dbReference type="GO" id="GO:0016874">
    <property type="term" value="F:ligase activity"/>
    <property type="evidence" value="ECO:0007669"/>
    <property type="project" value="UniProtKB-KW"/>
</dbReference>
<accession>A0A1Y2K9L7</accession>
<evidence type="ECO:0000256" key="1">
    <source>
        <dbReference type="ARBA" id="ARBA00022801"/>
    </source>
</evidence>
<dbReference type="Proteomes" id="UP000194003">
    <property type="component" value="Unassembled WGS sequence"/>
</dbReference>
<keyword evidence="1 2" id="KW-0378">Hydrolase</keyword>
<organism evidence="3 4">
    <name type="scientific">Magnetofaba australis IT-1</name>
    <dbReference type="NCBI Taxonomy" id="1434232"/>
    <lineage>
        <taxon>Bacteria</taxon>
        <taxon>Pseudomonadati</taxon>
        <taxon>Pseudomonadota</taxon>
        <taxon>Magnetococcia</taxon>
        <taxon>Magnetococcales</taxon>
        <taxon>Magnetococcaceae</taxon>
        <taxon>Magnetofaba</taxon>
    </lineage>
</organism>
<dbReference type="InterPro" id="IPR004175">
    <property type="entry name" value="RNA_CPDase"/>
</dbReference>
<comment type="catalytic activity">
    <reaction evidence="2">
        <text>a 3'-end 2',3'-cyclophospho-ribonucleotide-RNA + H2O = a 3'-end 2'-phospho-ribonucleotide-RNA + H(+)</text>
        <dbReference type="Rhea" id="RHEA:11828"/>
        <dbReference type="Rhea" id="RHEA-COMP:10464"/>
        <dbReference type="Rhea" id="RHEA-COMP:17353"/>
        <dbReference type="ChEBI" id="CHEBI:15377"/>
        <dbReference type="ChEBI" id="CHEBI:15378"/>
        <dbReference type="ChEBI" id="CHEBI:83064"/>
        <dbReference type="ChEBI" id="CHEBI:173113"/>
        <dbReference type="EC" id="3.1.4.58"/>
    </reaction>
</comment>